<accession>A0A6M4IQ43</accession>
<organism evidence="1 2">
    <name type="scientific">Gemmatimonas groenlandica</name>
    <dbReference type="NCBI Taxonomy" id="2732249"/>
    <lineage>
        <taxon>Bacteria</taxon>
        <taxon>Pseudomonadati</taxon>
        <taxon>Gemmatimonadota</taxon>
        <taxon>Gemmatimonadia</taxon>
        <taxon>Gemmatimonadales</taxon>
        <taxon>Gemmatimonadaceae</taxon>
        <taxon>Gemmatimonas</taxon>
    </lineage>
</organism>
<sequence>MPLILPNTAPTLLIRKSAFERVEMTRAQVDEALGLTPDEFRIEGSLIAIGPLVGEDTLGELIERLEGAGLVYYDDFFELSGNWPEWLRLFAMDASI</sequence>
<dbReference type="EMBL" id="CP053085">
    <property type="protein sequence ID" value="QJR36830.1"/>
    <property type="molecule type" value="Genomic_DNA"/>
</dbReference>
<proteinExistence type="predicted"/>
<dbReference type="RefSeq" id="WP_171226263.1">
    <property type="nucleotide sequence ID" value="NZ_CP053085.1"/>
</dbReference>
<protein>
    <submittedName>
        <fullName evidence="1">Uncharacterized protein</fullName>
    </submittedName>
</protein>
<gene>
    <name evidence="1" type="ORF">HKW67_15550</name>
</gene>
<keyword evidence="2" id="KW-1185">Reference proteome</keyword>
<dbReference type="Proteomes" id="UP000500938">
    <property type="component" value="Chromosome"/>
</dbReference>
<dbReference type="AlphaFoldDB" id="A0A6M4IQ43"/>
<evidence type="ECO:0000313" key="2">
    <source>
        <dbReference type="Proteomes" id="UP000500938"/>
    </source>
</evidence>
<evidence type="ECO:0000313" key="1">
    <source>
        <dbReference type="EMBL" id="QJR36830.1"/>
    </source>
</evidence>
<dbReference type="KEGG" id="ggr:HKW67_15550"/>
<reference evidence="1 2" key="1">
    <citation type="submission" date="2020-05" db="EMBL/GenBank/DDBJ databases">
        <title>Complete genome sequence of Gemmatimonas greenlandica TET16.</title>
        <authorList>
            <person name="Zeng Y."/>
        </authorList>
    </citation>
    <scope>NUCLEOTIDE SEQUENCE [LARGE SCALE GENOMIC DNA]</scope>
    <source>
        <strain evidence="1 2">TET16</strain>
    </source>
</reference>
<name>A0A6M4IQ43_9BACT</name>